<feature type="region of interest" description="Disordered" evidence="1">
    <location>
        <begin position="370"/>
        <end position="417"/>
    </location>
</feature>
<organism evidence="2 3">
    <name type="scientific">Xylaria flabelliformis</name>
    <dbReference type="NCBI Taxonomy" id="2512241"/>
    <lineage>
        <taxon>Eukaryota</taxon>
        <taxon>Fungi</taxon>
        <taxon>Dikarya</taxon>
        <taxon>Ascomycota</taxon>
        <taxon>Pezizomycotina</taxon>
        <taxon>Sordariomycetes</taxon>
        <taxon>Xylariomycetidae</taxon>
        <taxon>Xylariales</taxon>
        <taxon>Xylariaceae</taxon>
        <taxon>Xylaria</taxon>
    </lineage>
</organism>
<keyword evidence="3" id="KW-1185">Reference proteome</keyword>
<evidence type="ECO:0000256" key="1">
    <source>
        <dbReference type="SAM" id="MobiDB-lite"/>
    </source>
</evidence>
<reference evidence="3" key="1">
    <citation type="submission" date="2019-06" db="EMBL/GenBank/DDBJ databases">
        <title>Draft genome sequence of the griseofulvin-producing fungus Xylaria cubensis strain G536.</title>
        <authorList>
            <person name="Mead M.E."/>
            <person name="Raja H.A."/>
            <person name="Steenwyk J.L."/>
            <person name="Knowles S.L."/>
            <person name="Oberlies N.H."/>
            <person name="Rokas A."/>
        </authorList>
    </citation>
    <scope>NUCLEOTIDE SEQUENCE [LARGE SCALE GENOMIC DNA]</scope>
    <source>
        <strain evidence="3">G536</strain>
    </source>
</reference>
<dbReference type="Proteomes" id="UP000319160">
    <property type="component" value="Unassembled WGS sequence"/>
</dbReference>
<feature type="compositionally biased region" description="Polar residues" evidence="1">
    <location>
        <begin position="393"/>
        <end position="408"/>
    </location>
</feature>
<feature type="compositionally biased region" description="Basic and acidic residues" evidence="1">
    <location>
        <begin position="526"/>
        <end position="541"/>
    </location>
</feature>
<dbReference type="OrthoDB" id="4754366at2759"/>
<evidence type="ECO:0000313" key="3">
    <source>
        <dbReference type="Proteomes" id="UP000319160"/>
    </source>
</evidence>
<feature type="compositionally biased region" description="Polar residues" evidence="1">
    <location>
        <begin position="371"/>
        <end position="385"/>
    </location>
</feature>
<feature type="compositionally biased region" description="Acidic residues" evidence="1">
    <location>
        <begin position="253"/>
        <end position="266"/>
    </location>
</feature>
<dbReference type="AlphaFoldDB" id="A0A553I0Q7"/>
<proteinExistence type="predicted"/>
<gene>
    <name evidence="2" type="ORF">FHL15_005172</name>
</gene>
<evidence type="ECO:0000313" key="2">
    <source>
        <dbReference type="EMBL" id="TRX93790.1"/>
    </source>
</evidence>
<name>A0A553I0Q7_9PEZI</name>
<protein>
    <submittedName>
        <fullName evidence="2">Uncharacterized protein</fullName>
    </submittedName>
</protein>
<feature type="region of interest" description="Disordered" evidence="1">
    <location>
        <begin position="250"/>
        <end position="272"/>
    </location>
</feature>
<feature type="region of interest" description="Disordered" evidence="1">
    <location>
        <begin position="526"/>
        <end position="556"/>
    </location>
</feature>
<comment type="caution">
    <text evidence="2">The sequence shown here is derived from an EMBL/GenBank/DDBJ whole genome shotgun (WGS) entry which is preliminary data.</text>
</comment>
<dbReference type="EMBL" id="VFLP01000026">
    <property type="protein sequence ID" value="TRX93790.1"/>
    <property type="molecule type" value="Genomic_DNA"/>
</dbReference>
<sequence length="556" mass="62370">MSSSDDSEFEGPRPAAKQIEDDCKAFVRLFKTQASIMLPESTPPVTKKELRALTRDLKPSIDEHIIGGSSWTEHLVKKVESEYIVANSVINEGKPKPDGGLMLYRTCLRLWRRLPTQIITPANGLVFMGKGDGNFLHDPMKLRLKWSAIFNERLTSLLAHRAWSDKLHYLLMALAFASMCESDDRRYWGVIYVGKNAFCDTWESCQAEHPEKPKFAILDDVEKSLKAQGIWPCTICQVLQAIAKRARLRQAPDEDEVDENEEESDGENSVQRQSLRAISANHLLCIQSALDGMINAKGRPTFHKTKDYFNLFSASRDGDTYKFSDYPTSEGYPELLKQARAGLVYDAYAYKIAWEKENVVLSDTRKDVAGSSLNMTRPSPSQRGNASDADQGGLSQRRSHGSANSNNPIGRRKRPRDIIADIDASKQPKRAARHPHPALILRGASSTPVKESPVSLSHKSIPRSIIKTEEQRDTPVPAMARNNSMMPMASSISSGGSHLGLQRMGYRSEVAEYENVYSSRIDLIRRSDPEPRGTNEFKERGLMTPGYSHSMEPERK</sequence>
<accession>A0A553I0Q7</accession>